<accession>A0ABS7U0E7</accession>
<comment type="caution">
    <text evidence="2">The sequence shown here is derived from an EMBL/GenBank/DDBJ whole genome shotgun (WGS) entry which is preliminary data.</text>
</comment>
<dbReference type="PROSITE" id="PS51257">
    <property type="entry name" value="PROKAR_LIPOPROTEIN"/>
    <property type="match status" value="1"/>
</dbReference>
<organism evidence="2 3">
    <name type="scientific">Nannocystis pusilla</name>
    <dbReference type="NCBI Taxonomy" id="889268"/>
    <lineage>
        <taxon>Bacteria</taxon>
        <taxon>Pseudomonadati</taxon>
        <taxon>Myxococcota</taxon>
        <taxon>Polyangia</taxon>
        <taxon>Nannocystales</taxon>
        <taxon>Nannocystaceae</taxon>
        <taxon>Nannocystis</taxon>
    </lineage>
</organism>
<dbReference type="SUPFAM" id="SSF101898">
    <property type="entry name" value="NHL repeat"/>
    <property type="match status" value="1"/>
</dbReference>
<name>A0ABS7U0E7_9BACT</name>
<sequence length="568" mass="59858">MKDIVCFGMLGCMGRFGMFFAAGLVVASIAGCYQRPAWPPCVLEVTPECGDSGSSGGVGESETETPGPIATVTMVHPTSSTGTGDDGSESISTSGSGELQPPTIVDMTLTPNPLKSAGIVAVEVTVKDAGVAVSMTVDGGEPIALVPAQDSATLFEGEIVVFGESWNGEHEVVAIAMRDEEVSAPWPETFKVEAPAAGGEVWLDKSGPVPSFGNAVDVDDQGDIVELFTWSGMDGQQCLIRRRDSGGKKLWAGDGYQVAPGDCVGEAVKFAPDGTIWVLVNVYENGFPRWQLWHLGAGGLPLGPPEVGGLTHLGRGLDVNADGDVLLCGTAPATEDDDDAWVRLLPAAAKPWTETWDYVDPIEEEEHWFNERTQDCAFVEDRIVVVGEAWGKHHNGGLESQNRGFVVEFSPAAAKLAEVVNPPAFAWHSSHQAVAPDGKGGYVAVGYNCEPMTTPCNNTRGALRWFSLGATEVKMQPVTNADVLNDVALSPAGYAVVAGVALQIDQGFLVQAWSSDSSEPVLHYQSMQTQLQVATGIATDPVGFIVAGGYYQEADDSLAAGVAMVHPY</sequence>
<dbReference type="RefSeq" id="WP_224195678.1">
    <property type="nucleotide sequence ID" value="NZ_JAIRAU010000045.1"/>
</dbReference>
<feature type="region of interest" description="Disordered" evidence="1">
    <location>
        <begin position="77"/>
        <end position="102"/>
    </location>
</feature>
<evidence type="ECO:0000313" key="2">
    <source>
        <dbReference type="EMBL" id="MBZ5713943.1"/>
    </source>
</evidence>
<dbReference type="Proteomes" id="UP001139031">
    <property type="component" value="Unassembled WGS sequence"/>
</dbReference>
<dbReference type="EMBL" id="JAIRAU010000045">
    <property type="protein sequence ID" value="MBZ5713943.1"/>
    <property type="molecule type" value="Genomic_DNA"/>
</dbReference>
<evidence type="ECO:0000313" key="3">
    <source>
        <dbReference type="Proteomes" id="UP001139031"/>
    </source>
</evidence>
<evidence type="ECO:0000256" key="1">
    <source>
        <dbReference type="SAM" id="MobiDB-lite"/>
    </source>
</evidence>
<protein>
    <submittedName>
        <fullName evidence="2">Uncharacterized protein</fullName>
    </submittedName>
</protein>
<proteinExistence type="predicted"/>
<feature type="compositionally biased region" description="Low complexity" evidence="1">
    <location>
        <begin position="78"/>
        <end position="98"/>
    </location>
</feature>
<reference evidence="2" key="1">
    <citation type="submission" date="2021-08" db="EMBL/GenBank/DDBJ databases">
        <authorList>
            <person name="Stevens D.C."/>
        </authorList>
    </citation>
    <scope>NUCLEOTIDE SEQUENCE</scope>
    <source>
        <strain evidence="2">DSM 53165</strain>
    </source>
</reference>
<gene>
    <name evidence="2" type="ORF">K7C98_32325</name>
</gene>
<keyword evidence="3" id="KW-1185">Reference proteome</keyword>